<dbReference type="PRINTS" id="PR00507">
    <property type="entry name" value="N12N6MTFRASE"/>
</dbReference>
<dbReference type="Proteomes" id="UP000281738">
    <property type="component" value="Unassembled WGS sequence"/>
</dbReference>
<name>A0A3N2CRW0_9ACTN</name>
<dbReference type="SUPFAM" id="SSF53335">
    <property type="entry name" value="S-adenosyl-L-methionine-dependent methyltransferases"/>
    <property type="match status" value="1"/>
</dbReference>
<dbReference type="GO" id="GO:0008170">
    <property type="term" value="F:N-methyltransferase activity"/>
    <property type="evidence" value="ECO:0007669"/>
    <property type="project" value="InterPro"/>
</dbReference>
<dbReference type="Pfam" id="PF12161">
    <property type="entry name" value="HsdM_N"/>
    <property type="match status" value="1"/>
</dbReference>
<evidence type="ECO:0000256" key="4">
    <source>
        <dbReference type="ARBA" id="ARBA00022679"/>
    </source>
</evidence>
<comment type="caution">
    <text evidence="10">The sequence shown here is derived from an EMBL/GenBank/DDBJ whole genome shotgun (WGS) entry which is preliminary data.</text>
</comment>
<dbReference type="InterPro" id="IPR029063">
    <property type="entry name" value="SAM-dependent_MTases_sf"/>
</dbReference>
<evidence type="ECO:0000256" key="2">
    <source>
        <dbReference type="ARBA" id="ARBA00011900"/>
    </source>
</evidence>
<dbReference type="Gene3D" id="3.40.50.150">
    <property type="entry name" value="Vaccinia Virus protein VP39"/>
    <property type="match status" value="1"/>
</dbReference>
<dbReference type="PANTHER" id="PTHR42933">
    <property type="entry name" value="SLR6095 PROTEIN"/>
    <property type="match status" value="1"/>
</dbReference>
<dbReference type="InterPro" id="IPR038333">
    <property type="entry name" value="T1MK-like_N_sf"/>
</dbReference>
<dbReference type="PROSITE" id="PS00092">
    <property type="entry name" value="N6_MTASE"/>
    <property type="match status" value="1"/>
</dbReference>
<keyword evidence="5" id="KW-0949">S-adenosyl-L-methionine</keyword>
<evidence type="ECO:0000313" key="10">
    <source>
        <dbReference type="EMBL" id="ROR89994.1"/>
    </source>
</evidence>
<evidence type="ECO:0000313" key="11">
    <source>
        <dbReference type="Proteomes" id="UP000281738"/>
    </source>
</evidence>
<dbReference type="AlphaFoldDB" id="A0A3N2CRW0"/>
<evidence type="ECO:0000256" key="5">
    <source>
        <dbReference type="ARBA" id="ARBA00022691"/>
    </source>
</evidence>
<dbReference type="InterPro" id="IPR051537">
    <property type="entry name" value="DNA_Adenine_Mtase"/>
</dbReference>
<evidence type="ECO:0000256" key="7">
    <source>
        <dbReference type="ARBA" id="ARBA00047942"/>
    </source>
</evidence>
<comment type="catalytic activity">
    <reaction evidence="7">
        <text>a 2'-deoxyadenosine in DNA + S-adenosyl-L-methionine = an N(6)-methyl-2'-deoxyadenosine in DNA + S-adenosyl-L-homocysteine + H(+)</text>
        <dbReference type="Rhea" id="RHEA:15197"/>
        <dbReference type="Rhea" id="RHEA-COMP:12418"/>
        <dbReference type="Rhea" id="RHEA-COMP:12419"/>
        <dbReference type="ChEBI" id="CHEBI:15378"/>
        <dbReference type="ChEBI" id="CHEBI:57856"/>
        <dbReference type="ChEBI" id="CHEBI:59789"/>
        <dbReference type="ChEBI" id="CHEBI:90615"/>
        <dbReference type="ChEBI" id="CHEBI:90616"/>
        <dbReference type="EC" id="2.1.1.72"/>
    </reaction>
</comment>
<dbReference type="PANTHER" id="PTHR42933:SF3">
    <property type="entry name" value="TYPE I RESTRICTION ENZYME MJAVIII METHYLASE SUBUNIT"/>
    <property type="match status" value="1"/>
</dbReference>
<evidence type="ECO:0000256" key="6">
    <source>
        <dbReference type="ARBA" id="ARBA00022747"/>
    </source>
</evidence>
<evidence type="ECO:0000259" key="8">
    <source>
        <dbReference type="Pfam" id="PF02384"/>
    </source>
</evidence>
<dbReference type="RefSeq" id="WP_123389223.1">
    <property type="nucleotide sequence ID" value="NZ_RKHO01000001.1"/>
</dbReference>
<keyword evidence="4" id="KW-0808">Transferase</keyword>
<comment type="similarity">
    <text evidence="1">Belongs to the N(4)/N(6)-methyltransferase family.</text>
</comment>
<dbReference type="GO" id="GO:0009307">
    <property type="term" value="P:DNA restriction-modification system"/>
    <property type="evidence" value="ECO:0007669"/>
    <property type="project" value="UniProtKB-KW"/>
</dbReference>
<dbReference type="InterPro" id="IPR002052">
    <property type="entry name" value="DNA_methylase_N6_adenine_CS"/>
</dbReference>
<dbReference type="GO" id="GO:0009007">
    <property type="term" value="F:site-specific DNA-methyltransferase (adenine-specific) activity"/>
    <property type="evidence" value="ECO:0007669"/>
    <property type="project" value="UniProtKB-EC"/>
</dbReference>
<accession>A0A3N2CRW0</accession>
<keyword evidence="3" id="KW-0489">Methyltransferase</keyword>
<dbReference type="Gene3D" id="1.20.1260.30">
    <property type="match status" value="1"/>
</dbReference>
<feature type="domain" description="N6 adenine-specific DNA methyltransferase N-terminal" evidence="9">
    <location>
        <begin position="4"/>
        <end position="134"/>
    </location>
</feature>
<proteinExistence type="inferred from homology"/>
<dbReference type="CDD" id="cd02440">
    <property type="entry name" value="AdoMet_MTases"/>
    <property type="match status" value="1"/>
</dbReference>
<dbReference type="Pfam" id="PF02384">
    <property type="entry name" value="N6_Mtase"/>
    <property type="match status" value="1"/>
</dbReference>
<keyword evidence="6" id="KW-0680">Restriction system</keyword>
<organism evidence="10 11">
    <name type="scientific">Nocardioides aurantiacus</name>
    <dbReference type="NCBI Taxonomy" id="86796"/>
    <lineage>
        <taxon>Bacteria</taxon>
        <taxon>Bacillati</taxon>
        <taxon>Actinomycetota</taxon>
        <taxon>Actinomycetes</taxon>
        <taxon>Propionibacteriales</taxon>
        <taxon>Nocardioidaceae</taxon>
        <taxon>Nocardioides</taxon>
    </lineage>
</organism>
<dbReference type="GO" id="GO:0032259">
    <property type="term" value="P:methylation"/>
    <property type="evidence" value="ECO:0007669"/>
    <property type="project" value="UniProtKB-KW"/>
</dbReference>
<dbReference type="EC" id="2.1.1.72" evidence="2"/>
<evidence type="ECO:0000256" key="1">
    <source>
        <dbReference type="ARBA" id="ARBA00006594"/>
    </source>
</evidence>
<dbReference type="OrthoDB" id="9784823at2"/>
<evidence type="ECO:0000256" key="3">
    <source>
        <dbReference type="ARBA" id="ARBA00022603"/>
    </source>
</evidence>
<sequence>MSNLGNFVWGIADQLRGVYRPSQYGNVVLPMTILRRLDCILEPTREQVRALAETEPRPEILDVKVRRQFGLHFHNTSAYDLTRLKKDPDGLRNNLIDYISKFSANVDVFERFKFENEIATLDENNRLLIVVQQFADIDLHPDVVSNAEMGDLFEELIRKFAEASNETAGEHFTPRDAIRLAVDLVFAEDSDALTEKGVVRSVYDPTAGTGGMLSVADEHLKSRNPDARLNLYGQEINDQSYAICKSDMIAKGQDAGNIKRGDTLADDLFAGRTFDYCLSNPPYGVDWKSSQEAVLAEYNHGGSYSRFPGGLPPISDGQMLFLQHLATKMRPVEDGGGRAAIVLNGSPLFSGGAGSGPSEIRRYLLENDLVEAIVALPTNMFYNTGIATYIWLLDNTKQPERVGKVQLIDGTSMYAKMRKSLGSKNRELTDEGRETILWLYDELAEDKRSNTLTNDQFGYWTITVERPLRLNFACTTERIEAALAVKALKAVDHARLRETLESFGAETYTNREEFLRDLNPLLRQHGVVLTTPQRKTLWLALGVHDDNADVCCDKNGNPEPDPALRDTENVPFTYDGNADGVHGRDTTIASYLEAELLPHVPDAWVDASKSKVGYEIPFTRIFYKFQPPRTLEEIDADLEDRVARVLDMLREVEA</sequence>
<dbReference type="InterPro" id="IPR022749">
    <property type="entry name" value="D12N6_MeTrfase_N"/>
</dbReference>
<keyword evidence="11" id="KW-1185">Reference proteome</keyword>
<dbReference type="InterPro" id="IPR003356">
    <property type="entry name" value="DNA_methylase_A-5"/>
</dbReference>
<protein>
    <recommendedName>
        <fullName evidence="2">site-specific DNA-methyltransferase (adenine-specific)</fullName>
        <ecNumber evidence="2">2.1.1.72</ecNumber>
    </recommendedName>
</protein>
<dbReference type="EMBL" id="RKHO01000001">
    <property type="protein sequence ID" value="ROR89994.1"/>
    <property type="molecule type" value="Genomic_DNA"/>
</dbReference>
<dbReference type="GO" id="GO:0003677">
    <property type="term" value="F:DNA binding"/>
    <property type="evidence" value="ECO:0007669"/>
    <property type="project" value="InterPro"/>
</dbReference>
<evidence type="ECO:0000259" key="9">
    <source>
        <dbReference type="Pfam" id="PF12161"/>
    </source>
</evidence>
<reference evidence="10 11" key="1">
    <citation type="submission" date="2018-11" db="EMBL/GenBank/DDBJ databases">
        <title>Sequencing the genomes of 1000 actinobacteria strains.</title>
        <authorList>
            <person name="Klenk H.-P."/>
        </authorList>
    </citation>
    <scope>NUCLEOTIDE SEQUENCE [LARGE SCALE GENOMIC DNA]</scope>
    <source>
        <strain evidence="10 11">DSM 12652</strain>
    </source>
</reference>
<feature type="domain" description="DNA methylase adenine-specific" evidence="8">
    <location>
        <begin position="148"/>
        <end position="446"/>
    </location>
</feature>
<gene>
    <name evidence="10" type="ORF">EDD33_0826</name>
</gene>